<dbReference type="EMBL" id="CAJOBA010062248">
    <property type="protein sequence ID" value="CAF4336691.1"/>
    <property type="molecule type" value="Genomic_DNA"/>
</dbReference>
<dbReference type="InterPro" id="IPR006703">
    <property type="entry name" value="G_AIG1"/>
</dbReference>
<evidence type="ECO:0000313" key="5">
    <source>
        <dbReference type="EMBL" id="CAF1547302.1"/>
    </source>
</evidence>
<evidence type="ECO:0000259" key="4">
    <source>
        <dbReference type="Pfam" id="PF04548"/>
    </source>
</evidence>
<dbReference type="Gene3D" id="3.40.50.300">
    <property type="entry name" value="P-loop containing nucleotide triphosphate hydrolases"/>
    <property type="match status" value="1"/>
</dbReference>
<dbReference type="Proteomes" id="UP000677228">
    <property type="component" value="Unassembled WGS sequence"/>
</dbReference>
<feature type="domain" description="AIG1-type G" evidence="4">
    <location>
        <begin position="8"/>
        <end position="117"/>
    </location>
</feature>
<evidence type="ECO:0000313" key="6">
    <source>
        <dbReference type="EMBL" id="CAF4336691.1"/>
    </source>
</evidence>
<accession>A0A8S2FRY5</accession>
<comment type="caution">
    <text evidence="5">The sequence shown here is derived from an EMBL/GenBank/DDBJ whole genome shotgun (WGS) entry which is preliminary data.</text>
</comment>
<keyword evidence="2" id="KW-0547">Nucleotide-binding</keyword>
<feature type="compositionally biased region" description="Basic and acidic residues" evidence="3">
    <location>
        <begin position="347"/>
        <end position="362"/>
    </location>
</feature>
<feature type="compositionally biased region" description="Basic and acidic residues" evidence="3">
    <location>
        <begin position="322"/>
        <end position="337"/>
    </location>
</feature>
<feature type="compositionally biased region" description="Basic and acidic residues" evidence="3">
    <location>
        <begin position="404"/>
        <end position="415"/>
    </location>
</feature>
<protein>
    <recommendedName>
        <fullName evidence="4">AIG1-type G domain-containing protein</fullName>
    </recommendedName>
</protein>
<sequence length="489" mass="57406">MKSSEPGIIILGNSGAGKSYICNILIGYERFKAEFQPEAVTTETEHHQITVGSNAFRIYNIPGLVEVNQEQIERNKREIMKAFDQSPTSVVLFVWTQIGGRAQNDDIIAFNALNEAYKFPSGSLMFVINNIPLKRPFDYEAKFLATLTNVLNPMPVAMDGTFFLDHVDLEDKEKINEAHSRLISFISHHHASLQRKHADIILQSDQLKKMRELLKEQQREAEKDREAFRNQIQKMTKEYQIAKEQEEKRFHLMQAELEGVRMNAKKERAAQAEERRKLEKQQREQYAQHQQQLAAEAEKRQKLEKQQQEQYAQHQQQLATEAEERRKLQKQQREQHAQHQQQLAAQAEERRKLEKQQREQYAHHQQQLAAEAEKRQKLEKQQLEQYAQYQQQYTQHQQQLAAQAEERRKLEKQQREQYAQHQQQLAAEAEKRQKLEKQQLEQYAQYQQQYTQHQLQLAAEAKERKQKGDISVRLATDVVAAPVSTVVGA</sequence>
<dbReference type="SUPFAM" id="SSF52540">
    <property type="entry name" value="P-loop containing nucleoside triphosphate hydrolases"/>
    <property type="match status" value="1"/>
</dbReference>
<proteinExistence type="inferred from homology"/>
<dbReference type="AlphaFoldDB" id="A0A8S2FRY5"/>
<name>A0A8S2FRY5_9BILA</name>
<feature type="compositionally biased region" description="Basic and acidic residues" evidence="3">
    <location>
        <begin position="264"/>
        <end position="283"/>
    </location>
</feature>
<dbReference type="Proteomes" id="UP000682733">
    <property type="component" value="Unassembled WGS sequence"/>
</dbReference>
<evidence type="ECO:0000313" key="7">
    <source>
        <dbReference type="Proteomes" id="UP000677228"/>
    </source>
</evidence>
<dbReference type="GO" id="GO:0005525">
    <property type="term" value="F:GTP binding"/>
    <property type="evidence" value="ECO:0007669"/>
    <property type="project" value="InterPro"/>
</dbReference>
<feature type="non-terminal residue" evidence="5">
    <location>
        <position position="1"/>
    </location>
</feature>
<feature type="compositionally biased region" description="Low complexity" evidence="3">
    <location>
        <begin position="416"/>
        <end position="427"/>
    </location>
</feature>
<comment type="similarity">
    <text evidence="1">Belongs to the TRAFAC class TrmE-Era-EngA-EngB-Septin-like GTPase superfamily. AIG1/Toc34/Toc159-like paraseptin GTPase family. IAN subfamily.</text>
</comment>
<gene>
    <name evidence="5" type="ORF">OVA965_LOCUS39091</name>
    <name evidence="6" type="ORF">TMI583_LOCUS40357</name>
</gene>
<evidence type="ECO:0000256" key="3">
    <source>
        <dbReference type="SAM" id="MobiDB-lite"/>
    </source>
</evidence>
<feature type="compositionally biased region" description="Low complexity" evidence="3">
    <location>
        <begin position="284"/>
        <end position="295"/>
    </location>
</feature>
<feature type="region of interest" description="Disordered" evidence="3">
    <location>
        <begin position="400"/>
        <end position="434"/>
    </location>
</feature>
<dbReference type="InterPro" id="IPR027417">
    <property type="entry name" value="P-loop_NTPase"/>
</dbReference>
<evidence type="ECO:0000256" key="1">
    <source>
        <dbReference type="ARBA" id="ARBA00008535"/>
    </source>
</evidence>
<evidence type="ECO:0000256" key="2">
    <source>
        <dbReference type="ARBA" id="ARBA00022741"/>
    </source>
</evidence>
<reference evidence="5" key="1">
    <citation type="submission" date="2021-02" db="EMBL/GenBank/DDBJ databases">
        <authorList>
            <person name="Nowell W R."/>
        </authorList>
    </citation>
    <scope>NUCLEOTIDE SEQUENCE</scope>
</reference>
<dbReference type="EMBL" id="CAJNOK010039814">
    <property type="protein sequence ID" value="CAF1547302.1"/>
    <property type="molecule type" value="Genomic_DNA"/>
</dbReference>
<feature type="compositionally biased region" description="Low complexity" evidence="3">
    <location>
        <begin position="308"/>
        <end position="320"/>
    </location>
</feature>
<dbReference type="Pfam" id="PF04548">
    <property type="entry name" value="AIG1"/>
    <property type="match status" value="1"/>
</dbReference>
<feature type="compositionally biased region" description="Basic and acidic residues" evidence="3">
    <location>
        <begin position="296"/>
        <end position="307"/>
    </location>
</feature>
<feature type="region of interest" description="Disordered" evidence="3">
    <location>
        <begin position="262"/>
        <end position="374"/>
    </location>
</feature>
<organism evidence="5 7">
    <name type="scientific">Didymodactylos carnosus</name>
    <dbReference type="NCBI Taxonomy" id="1234261"/>
    <lineage>
        <taxon>Eukaryota</taxon>
        <taxon>Metazoa</taxon>
        <taxon>Spiralia</taxon>
        <taxon>Gnathifera</taxon>
        <taxon>Rotifera</taxon>
        <taxon>Eurotatoria</taxon>
        <taxon>Bdelloidea</taxon>
        <taxon>Philodinida</taxon>
        <taxon>Philodinidae</taxon>
        <taxon>Didymodactylos</taxon>
    </lineage>
</organism>
<dbReference type="CDD" id="cd00882">
    <property type="entry name" value="Ras_like_GTPase"/>
    <property type="match status" value="1"/>
</dbReference>